<comment type="caution">
    <text evidence="2">The sequence shown here is derived from an EMBL/GenBank/DDBJ whole genome shotgun (WGS) entry which is preliminary data.</text>
</comment>
<evidence type="ECO:0000313" key="2">
    <source>
        <dbReference type="EMBL" id="TVY42732.1"/>
    </source>
</evidence>
<evidence type="ECO:0000313" key="3">
    <source>
        <dbReference type="Proteomes" id="UP000443090"/>
    </source>
</evidence>
<sequence length="278" mass="31657">MTDILFALERLDEQERAKRPTNSKQKREQSKATQQNLGYHLTYLLFIPRSRQKQRPPPPPTLLNTPSTSKSDYASSVRSESQGPSSRRISFAEPARPSATSKRIFLPTLKDSLASGFPFDPRLQKYGVAEGIWERFQGEIVALAEVPKPTWLWAIQRKEVVQRIKRELQYDGDLKRKLKFWNRAFRQMGFQVDLALPGEHLEDNADPDGDEPKNPNAKRDGKRFRMVITPNAEKATSVYSRSSSLTRSVTGEGNLQKAADAKKANVDEAREEARDDDE</sequence>
<dbReference type="OrthoDB" id="252020at2759"/>
<accession>A0A8H8RVM7</accession>
<evidence type="ECO:0000256" key="1">
    <source>
        <dbReference type="SAM" id="MobiDB-lite"/>
    </source>
</evidence>
<gene>
    <name evidence="2" type="ORF">LOCC1_G004105</name>
</gene>
<proteinExistence type="predicted"/>
<reference evidence="2 3" key="1">
    <citation type="submission" date="2018-05" db="EMBL/GenBank/DDBJ databases">
        <title>Genome sequencing and assembly of the regulated plant pathogen Lachnellula willkommii and related sister species for the development of diagnostic species identification markers.</title>
        <authorList>
            <person name="Giroux E."/>
            <person name="Bilodeau G."/>
        </authorList>
    </citation>
    <scope>NUCLEOTIDE SEQUENCE [LARGE SCALE GENOMIC DNA]</scope>
    <source>
        <strain evidence="2 3">CBS 160.35</strain>
    </source>
</reference>
<protein>
    <submittedName>
        <fullName evidence="2">Uncharacterized protein</fullName>
    </submittedName>
</protein>
<feature type="region of interest" description="Disordered" evidence="1">
    <location>
        <begin position="49"/>
        <end position="95"/>
    </location>
</feature>
<keyword evidence="3" id="KW-1185">Reference proteome</keyword>
<dbReference type="AlphaFoldDB" id="A0A8H8RVM7"/>
<feature type="compositionally biased region" description="Basic and acidic residues" evidence="1">
    <location>
        <begin position="259"/>
        <end position="278"/>
    </location>
</feature>
<dbReference type="EMBL" id="QGMI01000313">
    <property type="protein sequence ID" value="TVY42732.1"/>
    <property type="molecule type" value="Genomic_DNA"/>
</dbReference>
<feature type="compositionally biased region" description="Low complexity" evidence="1">
    <location>
        <begin position="236"/>
        <end position="250"/>
    </location>
</feature>
<feature type="compositionally biased region" description="Basic and acidic residues" evidence="1">
    <location>
        <begin position="210"/>
        <end position="219"/>
    </location>
</feature>
<organism evidence="2 3">
    <name type="scientific">Lachnellula occidentalis</name>
    <dbReference type="NCBI Taxonomy" id="215460"/>
    <lineage>
        <taxon>Eukaryota</taxon>
        <taxon>Fungi</taxon>
        <taxon>Dikarya</taxon>
        <taxon>Ascomycota</taxon>
        <taxon>Pezizomycotina</taxon>
        <taxon>Leotiomycetes</taxon>
        <taxon>Helotiales</taxon>
        <taxon>Lachnaceae</taxon>
        <taxon>Lachnellula</taxon>
    </lineage>
</organism>
<feature type="region of interest" description="Disordered" evidence="1">
    <location>
        <begin position="8"/>
        <end position="37"/>
    </location>
</feature>
<dbReference type="Proteomes" id="UP000443090">
    <property type="component" value="Unassembled WGS sequence"/>
</dbReference>
<feature type="compositionally biased region" description="Polar residues" evidence="1">
    <location>
        <begin position="72"/>
        <end position="88"/>
    </location>
</feature>
<feature type="compositionally biased region" description="Basic and acidic residues" evidence="1">
    <location>
        <begin position="9"/>
        <end position="18"/>
    </location>
</feature>
<name>A0A8H8RVM7_9HELO</name>
<feature type="region of interest" description="Disordered" evidence="1">
    <location>
        <begin position="199"/>
        <end position="278"/>
    </location>
</feature>
<feature type="compositionally biased region" description="Low complexity" evidence="1">
    <location>
        <begin position="62"/>
        <end position="71"/>
    </location>
</feature>